<sequence>MSAFTYTNCQKCHATNKVSSEKIKTAKAVCGKCGNPLLFHHHVSEVDSIGMGKLISQSTLPVVVDYWAPWCGPCRAFAPTYEKASEEFAGRVVFAKVNTENFPDVSSQLNIRGIPTLIVFKNGKEVQRISGALPPDQFSRWLSAYI</sequence>
<evidence type="ECO:0000256" key="4">
    <source>
        <dbReference type="ARBA" id="ARBA00023157"/>
    </source>
</evidence>
<keyword evidence="2" id="KW-0813">Transport</keyword>
<feature type="domain" description="Thioredoxin" evidence="7">
    <location>
        <begin position="14"/>
        <end position="146"/>
    </location>
</feature>
<protein>
    <recommendedName>
        <fullName evidence="6">Thioredoxin</fullName>
    </recommendedName>
</protein>
<dbReference type="RefSeq" id="WP_102245129.1">
    <property type="nucleotide sequence ID" value="NZ_CP025704.1"/>
</dbReference>
<evidence type="ECO:0000313" key="9">
    <source>
        <dbReference type="Proteomes" id="UP000235584"/>
    </source>
</evidence>
<dbReference type="InterPro" id="IPR013766">
    <property type="entry name" value="Thioredoxin_domain"/>
</dbReference>
<dbReference type="SUPFAM" id="SSF52833">
    <property type="entry name" value="Thioredoxin-like"/>
    <property type="match status" value="1"/>
</dbReference>
<dbReference type="InterPro" id="IPR017937">
    <property type="entry name" value="Thioredoxin_CS"/>
</dbReference>
<name>A0A2K9NWG5_BACTC</name>
<dbReference type="OrthoDB" id="5294541at2"/>
<dbReference type="PROSITE" id="PS00194">
    <property type="entry name" value="THIOREDOXIN_1"/>
    <property type="match status" value="1"/>
</dbReference>
<dbReference type="InterPro" id="IPR005746">
    <property type="entry name" value="Thioredoxin"/>
</dbReference>
<dbReference type="Gene3D" id="3.40.30.10">
    <property type="entry name" value="Glutaredoxin"/>
    <property type="match status" value="1"/>
</dbReference>
<accession>A0A2K9NWG5</accession>
<evidence type="ECO:0000256" key="6">
    <source>
        <dbReference type="NCBIfam" id="TIGR01068"/>
    </source>
</evidence>
<dbReference type="CDD" id="cd02947">
    <property type="entry name" value="TRX_family"/>
    <property type="match status" value="1"/>
</dbReference>
<dbReference type="NCBIfam" id="NF008229">
    <property type="entry name" value="PRK10996.1"/>
    <property type="match status" value="1"/>
</dbReference>
<dbReference type="AlphaFoldDB" id="A0A2K9NWG5"/>
<keyword evidence="5" id="KW-0676">Redox-active center</keyword>
<dbReference type="PANTHER" id="PTHR45663:SF40">
    <property type="entry name" value="THIOREDOXIN 2"/>
    <property type="match status" value="1"/>
</dbReference>
<dbReference type="Gene3D" id="2.30.30.380">
    <property type="entry name" value="Zn-finger domain of Sec23/24"/>
    <property type="match status" value="1"/>
</dbReference>
<evidence type="ECO:0000256" key="5">
    <source>
        <dbReference type="ARBA" id="ARBA00023284"/>
    </source>
</evidence>
<keyword evidence="4" id="KW-1015">Disulfide bond</keyword>
<evidence type="ECO:0000256" key="3">
    <source>
        <dbReference type="ARBA" id="ARBA00022982"/>
    </source>
</evidence>
<evidence type="ECO:0000313" key="8">
    <source>
        <dbReference type="EMBL" id="AUN99840.1"/>
    </source>
</evidence>
<dbReference type="EMBL" id="CP025704">
    <property type="protein sequence ID" value="AUN99840.1"/>
    <property type="molecule type" value="Genomic_DNA"/>
</dbReference>
<gene>
    <name evidence="8" type="ORF">C0V70_17365</name>
</gene>
<organism evidence="8 9">
    <name type="scientific">Bacteriovorax stolpii</name>
    <name type="common">Bdellovibrio stolpii</name>
    <dbReference type="NCBI Taxonomy" id="960"/>
    <lineage>
        <taxon>Bacteria</taxon>
        <taxon>Pseudomonadati</taxon>
        <taxon>Bdellovibrionota</taxon>
        <taxon>Bacteriovoracia</taxon>
        <taxon>Bacteriovoracales</taxon>
        <taxon>Bacteriovoracaceae</taxon>
        <taxon>Bacteriovorax</taxon>
    </lineage>
</organism>
<dbReference type="PANTHER" id="PTHR45663">
    <property type="entry name" value="GEO12009P1"/>
    <property type="match status" value="1"/>
</dbReference>
<evidence type="ECO:0000259" key="7">
    <source>
        <dbReference type="PROSITE" id="PS51352"/>
    </source>
</evidence>
<dbReference type="KEGG" id="bsto:C0V70_17365"/>
<dbReference type="GO" id="GO:0005829">
    <property type="term" value="C:cytosol"/>
    <property type="evidence" value="ECO:0007669"/>
    <property type="project" value="TreeGrafter"/>
</dbReference>
<dbReference type="Proteomes" id="UP000235584">
    <property type="component" value="Chromosome"/>
</dbReference>
<dbReference type="PRINTS" id="PR00421">
    <property type="entry name" value="THIOREDOXIN"/>
</dbReference>
<dbReference type="InterPro" id="IPR036249">
    <property type="entry name" value="Thioredoxin-like_sf"/>
</dbReference>
<proteinExistence type="inferred from homology"/>
<evidence type="ECO:0000256" key="2">
    <source>
        <dbReference type="ARBA" id="ARBA00022448"/>
    </source>
</evidence>
<keyword evidence="9" id="KW-1185">Reference proteome</keyword>
<dbReference type="GO" id="GO:0015035">
    <property type="term" value="F:protein-disulfide reductase activity"/>
    <property type="evidence" value="ECO:0007669"/>
    <property type="project" value="UniProtKB-UniRule"/>
</dbReference>
<dbReference type="FunFam" id="3.40.30.10:FF:000001">
    <property type="entry name" value="Thioredoxin"/>
    <property type="match status" value="1"/>
</dbReference>
<evidence type="ECO:0000256" key="1">
    <source>
        <dbReference type="ARBA" id="ARBA00008987"/>
    </source>
</evidence>
<dbReference type="Pfam" id="PF00085">
    <property type="entry name" value="Thioredoxin"/>
    <property type="match status" value="1"/>
</dbReference>
<comment type="similarity">
    <text evidence="1">Belongs to the thioredoxin family.</text>
</comment>
<dbReference type="NCBIfam" id="TIGR01068">
    <property type="entry name" value="thioredoxin"/>
    <property type="match status" value="1"/>
</dbReference>
<reference evidence="8 9" key="1">
    <citation type="submission" date="2018-01" db="EMBL/GenBank/DDBJ databases">
        <title>Complete genome sequence of Bacteriovorax stolpii DSM12778.</title>
        <authorList>
            <person name="Tang B."/>
            <person name="Chang J."/>
        </authorList>
    </citation>
    <scope>NUCLEOTIDE SEQUENCE [LARGE SCALE GENOMIC DNA]</scope>
    <source>
        <strain evidence="8 9">DSM 12778</strain>
    </source>
</reference>
<keyword evidence="3" id="KW-0249">Electron transport</keyword>
<dbReference type="PROSITE" id="PS51352">
    <property type="entry name" value="THIOREDOXIN_2"/>
    <property type="match status" value="1"/>
</dbReference>